<reference evidence="9 10" key="3">
    <citation type="submission" date="2017-10" db="EMBL/GenBank/DDBJ databases">
        <title>Consistent, comparative and evidence-based genome annotation and re-annotation for the closely-related species, Cryptosporidium parvum, C. hominis and C. tyzzeri.</title>
        <authorList>
            <person name="Baptista R.P."/>
            <person name="Li Y."/>
            <person name="Sateriale A."/>
            <person name="Striepen B."/>
            <person name="Kissinger J.C."/>
        </authorList>
    </citation>
    <scope>NUCLEOTIDE SEQUENCE [LARGE SCALE GENOMIC DNA]</scope>
    <source>
        <strain evidence="9">30976</strain>
    </source>
</reference>
<dbReference type="GO" id="GO:0004222">
    <property type="term" value="F:metalloendopeptidase activity"/>
    <property type="evidence" value="ECO:0007669"/>
    <property type="project" value="InterPro"/>
</dbReference>
<evidence type="ECO:0000313" key="8">
    <source>
        <dbReference type="EMBL" id="CUV06411.1"/>
    </source>
</evidence>
<dbReference type="Proteomes" id="UP000199752">
    <property type="component" value="Chromosome 5"/>
</dbReference>
<dbReference type="InterPro" id="IPR011765">
    <property type="entry name" value="Pept_M16_N"/>
</dbReference>
<protein>
    <recommendedName>
        <fullName evidence="3">Alpha-MPP</fullName>
    </recommendedName>
    <alternativeName>
        <fullName evidence="4">Inactive zinc metalloprotease alpha</fullName>
    </alternativeName>
</protein>
<organism evidence="8">
    <name type="scientific">Cryptosporidium hominis</name>
    <dbReference type="NCBI Taxonomy" id="237895"/>
    <lineage>
        <taxon>Eukaryota</taxon>
        <taxon>Sar</taxon>
        <taxon>Alveolata</taxon>
        <taxon>Apicomplexa</taxon>
        <taxon>Conoidasida</taxon>
        <taxon>Coccidia</taxon>
        <taxon>Eucoccidiorida</taxon>
        <taxon>Eimeriorina</taxon>
        <taxon>Cryptosporidiidae</taxon>
        <taxon>Cryptosporidium</taxon>
    </lineage>
</organism>
<dbReference type="GO" id="GO:0005739">
    <property type="term" value="C:mitochondrion"/>
    <property type="evidence" value="ECO:0007669"/>
    <property type="project" value="TreeGrafter"/>
</dbReference>
<evidence type="ECO:0000313" key="10">
    <source>
        <dbReference type="Proteomes" id="UP001429100"/>
    </source>
</evidence>
<comment type="similarity">
    <text evidence="2 5">Belongs to the peptidase M16 family.</text>
</comment>
<evidence type="ECO:0000313" key="9">
    <source>
        <dbReference type="EMBL" id="PPS96827.1"/>
    </source>
</evidence>
<sequence>MSLILKNSILKLGCSNLLRVLPTRYARFNSTLSFKRNDPDLKISKLSNGMRVATMKFGIDSIPNSLTFGLWVDSGSRNEDPGKNGIAHFLEHLIFKGTYNRSRKEIESQIEDLGAHLNAYTTREQTVYQIRCFNQDLPKCMDLLSDIIKNSKFCKSAIEQEKGVVLREMEEVSKSEEEIIFDDLHREMYKNHPLGNTILGPKENILGFKREDLINYIRTNYIPEKMMILGVGNIDHSSFKNIAETYFGNDSNNSRNLLGLKGYKNTNLPNSQYLNEINSDKNHPVLVHKKNNSDGKTLLAMAYNGTSWNSKDFLKVMFLQSMLGEYGTNNINRVTGYKNQIIERILSGIKDHVEFFETFNTCYKDTGLFGWYLKSNSDLSPKAIMENAKLISSRFKNLHSLITEDDIIRVKRILSYQLTSLYENSGTLFEEIGRDLIVNNHYTSIDDKLKQIQQIDLEGIKKIIHKYFNFNPFY</sequence>
<dbReference type="InterPro" id="IPR011249">
    <property type="entry name" value="Metalloenz_LuxS/M16"/>
</dbReference>
<dbReference type="VEuPathDB" id="CryptoDB:CHUDEA5_3400"/>
<dbReference type="EMBL" id="JTAI01000013">
    <property type="protein sequence ID" value="PPS96827.1"/>
    <property type="molecule type" value="Genomic_DNA"/>
</dbReference>
<dbReference type="PANTHER" id="PTHR11851">
    <property type="entry name" value="METALLOPROTEASE"/>
    <property type="match status" value="1"/>
</dbReference>
<comment type="function">
    <text evidence="1">Substrate recognition and binding subunit of the essential mitochondrial processing protease (MPP), which cleaves the mitochondrial sequence off newly imported precursors proteins.</text>
</comment>
<reference evidence="9 10" key="1">
    <citation type="submission" date="2014-11" db="EMBL/GenBank/DDBJ databases">
        <title>Comparative genomic analysis of Cryptosporidium hominis reveals occurrence of genetic recombination in virulent subtypes.</title>
        <authorList>
            <person name="Guo Y."/>
            <person name="Tang K."/>
            <person name="Frace M."/>
            <person name="Li N."/>
            <person name="Roellig D.M."/>
            <person name="Sammons S."/>
            <person name="Knipe K."/>
            <person name="Rowe L."/>
            <person name="Feng Y."/>
            <person name="Xiao L."/>
        </authorList>
    </citation>
    <scope>NUCLEOTIDE SEQUENCE [LARGE SCALE GENOMIC DNA]</scope>
    <source>
        <strain evidence="9">30976</strain>
    </source>
</reference>
<dbReference type="VEuPathDB" id="CryptoDB:GY17_00001622"/>
<dbReference type="Proteomes" id="UP001429100">
    <property type="component" value="Unassembled WGS sequence"/>
</dbReference>
<dbReference type="GO" id="GO:0006508">
    <property type="term" value="P:proteolysis"/>
    <property type="evidence" value="ECO:0007669"/>
    <property type="project" value="InterPro"/>
</dbReference>
<feature type="domain" description="Peptidase M16 N-terminal" evidence="6">
    <location>
        <begin position="67"/>
        <end position="202"/>
    </location>
</feature>
<dbReference type="VEuPathDB" id="CryptoDB:ChTU502y2012_410g0115"/>
<dbReference type="SUPFAM" id="SSF63411">
    <property type="entry name" value="LuxS/MPP-like metallohydrolase"/>
    <property type="match status" value="2"/>
</dbReference>
<dbReference type="GO" id="GO:0046872">
    <property type="term" value="F:metal ion binding"/>
    <property type="evidence" value="ECO:0007669"/>
    <property type="project" value="InterPro"/>
</dbReference>
<dbReference type="PANTHER" id="PTHR11851:SF49">
    <property type="entry name" value="MITOCHONDRIAL-PROCESSING PEPTIDASE SUBUNIT ALPHA"/>
    <property type="match status" value="1"/>
</dbReference>
<dbReference type="VEuPathDB" id="CryptoDB:Chro.50032"/>
<evidence type="ECO:0000259" key="7">
    <source>
        <dbReference type="Pfam" id="PF05193"/>
    </source>
</evidence>
<name>A0A0S4TH19_CRYHO</name>
<proteinExistence type="inferred from homology"/>
<evidence type="ECO:0000256" key="5">
    <source>
        <dbReference type="RuleBase" id="RU004447"/>
    </source>
</evidence>
<accession>A0A0S4TH19</accession>
<reference evidence="8" key="2">
    <citation type="submission" date="2015-08" db="EMBL/GenBank/DDBJ databases">
        <authorList>
            <person name="Babu N.S."/>
            <person name="Beckwith C.J."/>
            <person name="Beseler K.G."/>
            <person name="Brison A."/>
            <person name="Carone J.V."/>
            <person name="Caskin T.P."/>
            <person name="Diamond M."/>
            <person name="Durham M.E."/>
            <person name="Foxe J.M."/>
            <person name="Go M."/>
            <person name="Henderson B.A."/>
            <person name="Jones I.B."/>
            <person name="McGettigan J.A."/>
            <person name="Micheletti S.J."/>
            <person name="Nasrallah M.E."/>
            <person name="Ortiz D."/>
            <person name="Piller C.R."/>
            <person name="Privatt S.R."/>
            <person name="Schneider S.L."/>
            <person name="Sharp S."/>
            <person name="Smith T.C."/>
            <person name="Stanton J.D."/>
            <person name="Ullery H.E."/>
            <person name="Wilson R.J."/>
            <person name="Serrano M.G."/>
            <person name="Buck G."/>
            <person name="Lee V."/>
            <person name="Wang Y."/>
            <person name="Carvalho R."/>
            <person name="Voegtly L."/>
            <person name="Shi R."/>
            <person name="Duckworth R."/>
            <person name="Johnson A."/>
            <person name="Loviza R."/>
            <person name="Walstead R."/>
            <person name="Shah Z."/>
            <person name="Kiflezghi M."/>
            <person name="Wade K."/>
            <person name="Ball S.L."/>
            <person name="Bradley K.W."/>
            <person name="Asai D.J."/>
            <person name="Bowman C.A."/>
            <person name="Russell D.A."/>
            <person name="Pope W.H."/>
            <person name="Jacobs-Sera D."/>
            <person name="Hendrix R.W."/>
            <person name="Hatfull G.F."/>
        </authorList>
    </citation>
    <scope>NUCLEOTIDE SEQUENCE [LARGE SCALE GENOMIC DNA]</scope>
</reference>
<evidence type="ECO:0000256" key="4">
    <source>
        <dbReference type="ARBA" id="ARBA00032315"/>
    </source>
</evidence>
<dbReference type="Pfam" id="PF05193">
    <property type="entry name" value="Peptidase_M16_C"/>
    <property type="match status" value="1"/>
</dbReference>
<gene>
    <name evidence="8" type="ORF">CHUDEA5_3400</name>
    <name evidence="9" type="ORF">GY17_00001622</name>
</gene>
<dbReference type="EMBL" id="LN877951">
    <property type="protein sequence ID" value="CUV06411.1"/>
    <property type="molecule type" value="Genomic_DNA"/>
</dbReference>
<dbReference type="Pfam" id="PF00675">
    <property type="entry name" value="Peptidase_M16"/>
    <property type="match status" value="1"/>
</dbReference>
<evidence type="ECO:0000256" key="2">
    <source>
        <dbReference type="ARBA" id="ARBA00007261"/>
    </source>
</evidence>
<dbReference type="InterPro" id="IPR001431">
    <property type="entry name" value="Pept_M16_Zn_BS"/>
</dbReference>
<evidence type="ECO:0000256" key="3">
    <source>
        <dbReference type="ARBA" id="ARBA00030006"/>
    </source>
</evidence>
<feature type="domain" description="Peptidase M16 C-terminal" evidence="7">
    <location>
        <begin position="208"/>
        <end position="414"/>
    </location>
</feature>
<dbReference type="Gene3D" id="3.30.830.10">
    <property type="entry name" value="Metalloenzyme, LuxS/M16 peptidase-like"/>
    <property type="match status" value="2"/>
</dbReference>
<dbReference type="FunFam" id="3.30.830.10:FF:000008">
    <property type="entry name" value="Mitochondrial-processing peptidase subunit beta"/>
    <property type="match status" value="1"/>
</dbReference>
<dbReference type="AlphaFoldDB" id="A0A0S4TH19"/>
<keyword evidence="10" id="KW-1185">Reference proteome</keyword>
<dbReference type="VEuPathDB" id="CryptoDB:Chro.50031"/>
<evidence type="ECO:0000256" key="1">
    <source>
        <dbReference type="ARBA" id="ARBA00002123"/>
    </source>
</evidence>
<dbReference type="InterPro" id="IPR050361">
    <property type="entry name" value="MPP/UQCRC_Complex"/>
</dbReference>
<evidence type="ECO:0000259" key="6">
    <source>
        <dbReference type="Pfam" id="PF00675"/>
    </source>
</evidence>
<dbReference type="InterPro" id="IPR007863">
    <property type="entry name" value="Peptidase_M16_C"/>
</dbReference>
<dbReference type="PROSITE" id="PS00143">
    <property type="entry name" value="INSULINASE"/>
    <property type="match status" value="1"/>
</dbReference>